<dbReference type="Proteomes" id="UP000285232">
    <property type="component" value="Unassembled WGS sequence"/>
</dbReference>
<dbReference type="AlphaFoldDB" id="A0A419RS26"/>
<gene>
    <name evidence="1" type="ORF">D6201_03725</name>
</gene>
<reference evidence="1 2" key="1">
    <citation type="journal article" date="2017" name="Int. J. Syst. Evol. Microbiol.">
        <title>Erythrobacter aquimixticola sp. nov., isolated from the junction between the ocean and a freshwater spring.</title>
        <authorList>
            <person name="Park S."/>
            <person name="Jung Y.T."/>
            <person name="Choi S.J."/>
            <person name="Yoon J.H."/>
        </authorList>
    </citation>
    <scope>NUCLEOTIDE SEQUENCE [LARGE SCALE GENOMIC DNA]</scope>
    <source>
        <strain evidence="1 2">JSSK-14</strain>
    </source>
</reference>
<evidence type="ECO:0000313" key="2">
    <source>
        <dbReference type="Proteomes" id="UP000285232"/>
    </source>
</evidence>
<proteinExistence type="predicted"/>
<keyword evidence="2" id="KW-1185">Reference proteome</keyword>
<evidence type="ECO:0000313" key="1">
    <source>
        <dbReference type="EMBL" id="RJY08588.1"/>
    </source>
</evidence>
<dbReference type="EMBL" id="RAHX01000001">
    <property type="protein sequence ID" value="RJY08588.1"/>
    <property type="molecule type" value="Genomic_DNA"/>
</dbReference>
<dbReference type="InterPro" id="IPR029058">
    <property type="entry name" value="AB_hydrolase_fold"/>
</dbReference>
<organism evidence="1 2">
    <name type="scientific">Aurantiacibacter aquimixticola</name>
    <dbReference type="NCBI Taxonomy" id="1958945"/>
    <lineage>
        <taxon>Bacteria</taxon>
        <taxon>Pseudomonadati</taxon>
        <taxon>Pseudomonadota</taxon>
        <taxon>Alphaproteobacteria</taxon>
        <taxon>Sphingomonadales</taxon>
        <taxon>Erythrobacteraceae</taxon>
        <taxon>Aurantiacibacter</taxon>
    </lineage>
</organism>
<name>A0A419RS26_9SPHN</name>
<keyword evidence="1" id="KW-0378">Hydrolase</keyword>
<sequence length="210" mass="22831">MLNPLRSPRKGPQIGDGRPAIVIPGLTTGDISTTLLRRTLKARGFVPEGWGMGINTGADPAKLKRLEARIAHLHVMSGKLVLLVGWSLGGLYARVLAQRVSKHLSMVVTVASPFSGDRHANNAWRVYEALNDHTVDNPPFAENLEAKPPVPTIAIWSAVDGIVAPECARGREGESDYRLRIDVPHFTIGTSRACIEEIIAKIAEVDAEHR</sequence>
<comment type="caution">
    <text evidence="1">The sequence shown here is derived from an EMBL/GenBank/DDBJ whole genome shotgun (WGS) entry which is preliminary data.</text>
</comment>
<dbReference type="Gene3D" id="3.40.50.1820">
    <property type="entry name" value="alpha/beta hydrolase"/>
    <property type="match status" value="1"/>
</dbReference>
<dbReference type="SUPFAM" id="SSF53474">
    <property type="entry name" value="alpha/beta-Hydrolases"/>
    <property type="match status" value="1"/>
</dbReference>
<protein>
    <submittedName>
        <fullName evidence="1">Alpha/beta hydrolase</fullName>
    </submittedName>
</protein>
<accession>A0A419RS26</accession>
<dbReference type="GO" id="GO:0016787">
    <property type="term" value="F:hydrolase activity"/>
    <property type="evidence" value="ECO:0007669"/>
    <property type="project" value="UniProtKB-KW"/>
</dbReference>